<reference evidence="2 3" key="1">
    <citation type="submission" date="2021-05" db="EMBL/GenBank/DDBJ databases">
        <title>The draft genome of Geobacter luticola JCM 17780.</title>
        <authorList>
            <person name="Xu Z."/>
            <person name="Masuda Y."/>
            <person name="Itoh H."/>
            <person name="Senoo K."/>
        </authorList>
    </citation>
    <scope>NUCLEOTIDE SEQUENCE [LARGE SCALE GENOMIC DNA]</scope>
    <source>
        <strain evidence="2 3">JCM 17780</strain>
    </source>
</reference>
<dbReference type="RefSeq" id="WP_214175756.1">
    <property type="nucleotide sequence ID" value="NZ_JAHCVK010000005.1"/>
</dbReference>
<accession>A0ABS5SEF8</accession>
<proteinExistence type="predicted"/>
<protein>
    <submittedName>
        <fullName evidence="2">PilZ domain-containing protein</fullName>
    </submittedName>
</protein>
<dbReference type="InterPro" id="IPR009875">
    <property type="entry name" value="PilZ_domain"/>
</dbReference>
<dbReference type="SUPFAM" id="SSF141371">
    <property type="entry name" value="PilZ domain-like"/>
    <property type="match status" value="1"/>
</dbReference>
<evidence type="ECO:0000313" key="2">
    <source>
        <dbReference type="EMBL" id="MBT0653752.1"/>
    </source>
</evidence>
<name>A0ABS5SEF8_9BACT</name>
<evidence type="ECO:0000259" key="1">
    <source>
        <dbReference type="Pfam" id="PF07238"/>
    </source>
</evidence>
<keyword evidence="3" id="KW-1185">Reference proteome</keyword>
<evidence type="ECO:0000313" key="3">
    <source>
        <dbReference type="Proteomes" id="UP000756860"/>
    </source>
</evidence>
<organism evidence="2 3">
    <name type="scientific">Geomobilimonas luticola</name>
    <dbReference type="NCBI Taxonomy" id="1114878"/>
    <lineage>
        <taxon>Bacteria</taxon>
        <taxon>Pseudomonadati</taxon>
        <taxon>Thermodesulfobacteriota</taxon>
        <taxon>Desulfuromonadia</taxon>
        <taxon>Geobacterales</taxon>
        <taxon>Geobacteraceae</taxon>
        <taxon>Geomobilimonas</taxon>
    </lineage>
</organism>
<comment type="caution">
    <text evidence="2">The sequence shown here is derived from an EMBL/GenBank/DDBJ whole genome shotgun (WGS) entry which is preliminary data.</text>
</comment>
<gene>
    <name evidence="2" type="ORF">KI810_11845</name>
</gene>
<dbReference type="InterPro" id="IPR027021">
    <property type="entry name" value="C-di-GMP_BP_PA4608"/>
</dbReference>
<dbReference type="Proteomes" id="UP000756860">
    <property type="component" value="Unassembled WGS sequence"/>
</dbReference>
<dbReference type="Pfam" id="PF07238">
    <property type="entry name" value="PilZ"/>
    <property type="match status" value="1"/>
</dbReference>
<feature type="domain" description="PilZ" evidence="1">
    <location>
        <begin position="5"/>
        <end position="99"/>
    </location>
</feature>
<dbReference type="EMBL" id="JAHCVK010000005">
    <property type="protein sequence ID" value="MBT0653752.1"/>
    <property type="molecule type" value="Genomic_DNA"/>
</dbReference>
<sequence length="120" mass="13499">MTEMRRFSRVNFDAESFVEFGGVRGEAHLMDISLRGALIAAGDHPSVKLGDPCKLTIHLDGSNVVLRFEAQVVHMEDDAIGVKFVREDLDTMIHLRKLMEYNTADPDEIRKELGFLIDAP</sequence>
<dbReference type="PIRSF" id="PIRSF028141">
    <property type="entry name" value="C-di-GMP_BP_PA4608"/>
    <property type="match status" value="1"/>
</dbReference>
<dbReference type="Gene3D" id="2.40.10.220">
    <property type="entry name" value="predicted glycosyltransferase like domains"/>
    <property type="match status" value="1"/>
</dbReference>